<organism evidence="14">
    <name type="scientific">freshwater metagenome</name>
    <dbReference type="NCBI Taxonomy" id="449393"/>
    <lineage>
        <taxon>unclassified sequences</taxon>
        <taxon>metagenomes</taxon>
        <taxon>ecological metagenomes</taxon>
    </lineage>
</organism>
<dbReference type="InterPro" id="IPR017945">
    <property type="entry name" value="DHBP_synth_RibB-like_a/b_dom"/>
</dbReference>
<dbReference type="InterPro" id="IPR006070">
    <property type="entry name" value="Sua5-like_dom"/>
</dbReference>
<dbReference type="PANTHER" id="PTHR17490">
    <property type="entry name" value="SUA5"/>
    <property type="match status" value="1"/>
</dbReference>
<evidence type="ECO:0000256" key="3">
    <source>
        <dbReference type="ARBA" id="ARBA00012584"/>
    </source>
</evidence>
<dbReference type="Pfam" id="PF03481">
    <property type="entry name" value="Sua5_C"/>
    <property type="match status" value="1"/>
</dbReference>
<dbReference type="Gene3D" id="3.40.50.11030">
    <property type="entry name" value="Threonylcarbamoyl-AMP synthase, C-terminal domain"/>
    <property type="match status" value="1"/>
</dbReference>
<evidence type="ECO:0000256" key="9">
    <source>
        <dbReference type="ARBA" id="ARBA00022741"/>
    </source>
</evidence>
<evidence type="ECO:0000256" key="11">
    <source>
        <dbReference type="ARBA" id="ARBA00029774"/>
    </source>
</evidence>
<comment type="catalytic activity">
    <reaction evidence="12">
        <text>L-threonine + hydrogencarbonate + ATP = L-threonylcarbamoyladenylate + diphosphate + H2O</text>
        <dbReference type="Rhea" id="RHEA:36407"/>
        <dbReference type="ChEBI" id="CHEBI:15377"/>
        <dbReference type="ChEBI" id="CHEBI:17544"/>
        <dbReference type="ChEBI" id="CHEBI:30616"/>
        <dbReference type="ChEBI" id="CHEBI:33019"/>
        <dbReference type="ChEBI" id="CHEBI:57926"/>
        <dbReference type="ChEBI" id="CHEBI:73682"/>
        <dbReference type="EC" id="2.7.7.87"/>
    </reaction>
</comment>
<dbReference type="GO" id="GO:0003725">
    <property type="term" value="F:double-stranded RNA binding"/>
    <property type="evidence" value="ECO:0007669"/>
    <property type="project" value="InterPro"/>
</dbReference>
<dbReference type="InterPro" id="IPR005145">
    <property type="entry name" value="Sua5_C"/>
</dbReference>
<dbReference type="Pfam" id="PF01300">
    <property type="entry name" value="Sua5_yciO_yrdC"/>
    <property type="match status" value="1"/>
</dbReference>
<dbReference type="NCBIfam" id="TIGR00057">
    <property type="entry name" value="L-threonylcarbamoyladenylate synthase"/>
    <property type="match status" value="1"/>
</dbReference>
<dbReference type="GO" id="GO:0000049">
    <property type="term" value="F:tRNA binding"/>
    <property type="evidence" value="ECO:0007669"/>
    <property type="project" value="TreeGrafter"/>
</dbReference>
<proteinExistence type="inferred from homology"/>
<keyword evidence="9" id="KW-0547">Nucleotide-binding</keyword>
<dbReference type="Gene3D" id="3.90.870.10">
    <property type="entry name" value="DHBP synthase"/>
    <property type="match status" value="1"/>
</dbReference>
<dbReference type="GO" id="GO:0061710">
    <property type="term" value="F:L-threonylcarbamoyladenylate synthase"/>
    <property type="evidence" value="ECO:0007669"/>
    <property type="project" value="UniProtKB-EC"/>
</dbReference>
<feature type="domain" description="YrdC-like" evidence="13">
    <location>
        <begin position="1"/>
        <end position="191"/>
    </location>
</feature>
<dbReference type="SUPFAM" id="SSF55821">
    <property type="entry name" value="YrdC/RibB"/>
    <property type="match status" value="1"/>
</dbReference>
<reference evidence="14" key="1">
    <citation type="submission" date="2020-05" db="EMBL/GenBank/DDBJ databases">
        <authorList>
            <person name="Chiriac C."/>
            <person name="Salcher M."/>
            <person name="Ghai R."/>
            <person name="Kavagutti S V."/>
        </authorList>
    </citation>
    <scope>NUCLEOTIDE SEQUENCE</scope>
</reference>
<dbReference type="InterPro" id="IPR010923">
    <property type="entry name" value="T(6)A37_SUA5"/>
</dbReference>
<evidence type="ECO:0000256" key="2">
    <source>
        <dbReference type="ARBA" id="ARBA00007663"/>
    </source>
</evidence>
<dbReference type="PIRSF" id="PIRSF004930">
    <property type="entry name" value="Tln_factor_SUA5"/>
    <property type="match status" value="1"/>
</dbReference>
<comment type="similarity">
    <text evidence="2">Belongs to the SUA5 family.</text>
</comment>
<dbReference type="InterPro" id="IPR050156">
    <property type="entry name" value="TC-AMP_synthase_SUA5"/>
</dbReference>
<dbReference type="AlphaFoldDB" id="A0A6J6NXV2"/>
<sequence>MQAAAQTLIAGHLVAFATETVYGLGADATNSEAVAKIFAAKGRPKDHPLIVHVSSFEAALQWADEVPDYVGKLADHFWPGPMTLILRRSALATDDITGGQDTVGVRVPSHPVAQELLAAFELLGGKGVVAPSANRFGKVSPTTSDAVWQELEQHLSVDDLILDGGQSSVGIESTIIDCTSAHPQILRLGAITASMISAATSLQLKNDASEIRVSGSLESHYAPTAKLVLNQTANAGDGLIALQSFQTPKGAIRLAAPATSEEYANQLYLALRKADELGLSRVVAITPEGDELSEAINDRLMRASYKS</sequence>
<evidence type="ECO:0000256" key="10">
    <source>
        <dbReference type="ARBA" id="ARBA00022840"/>
    </source>
</evidence>
<dbReference type="GO" id="GO:0006450">
    <property type="term" value="P:regulation of translational fidelity"/>
    <property type="evidence" value="ECO:0007669"/>
    <property type="project" value="TreeGrafter"/>
</dbReference>
<evidence type="ECO:0000256" key="7">
    <source>
        <dbReference type="ARBA" id="ARBA00022694"/>
    </source>
</evidence>
<keyword evidence="10" id="KW-0067">ATP-binding</keyword>
<evidence type="ECO:0000313" key="14">
    <source>
        <dbReference type="EMBL" id="CAB4689508.1"/>
    </source>
</evidence>
<accession>A0A6J6NXV2</accession>
<dbReference type="InterPro" id="IPR038385">
    <property type="entry name" value="Sua5/YwlC_C"/>
</dbReference>
<dbReference type="PROSITE" id="PS51163">
    <property type="entry name" value="YRDC"/>
    <property type="match status" value="1"/>
</dbReference>
<dbReference type="GO" id="GO:0005737">
    <property type="term" value="C:cytoplasm"/>
    <property type="evidence" value="ECO:0007669"/>
    <property type="project" value="UniProtKB-SubCell"/>
</dbReference>
<keyword evidence="6" id="KW-0808">Transferase</keyword>
<evidence type="ECO:0000256" key="8">
    <source>
        <dbReference type="ARBA" id="ARBA00022695"/>
    </source>
</evidence>
<evidence type="ECO:0000256" key="1">
    <source>
        <dbReference type="ARBA" id="ARBA00004496"/>
    </source>
</evidence>
<evidence type="ECO:0000259" key="13">
    <source>
        <dbReference type="PROSITE" id="PS51163"/>
    </source>
</evidence>
<evidence type="ECO:0000256" key="6">
    <source>
        <dbReference type="ARBA" id="ARBA00022679"/>
    </source>
</evidence>
<evidence type="ECO:0000256" key="4">
    <source>
        <dbReference type="ARBA" id="ARBA00015492"/>
    </source>
</evidence>
<evidence type="ECO:0000256" key="5">
    <source>
        <dbReference type="ARBA" id="ARBA00022490"/>
    </source>
</evidence>
<comment type="subcellular location">
    <subcellularLocation>
        <location evidence="1">Cytoplasm</location>
    </subcellularLocation>
</comment>
<dbReference type="GO" id="GO:0008033">
    <property type="term" value="P:tRNA processing"/>
    <property type="evidence" value="ECO:0007669"/>
    <property type="project" value="UniProtKB-KW"/>
</dbReference>
<keyword evidence="5" id="KW-0963">Cytoplasm</keyword>
<dbReference type="EC" id="2.7.7.87" evidence="3"/>
<dbReference type="PANTHER" id="PTHR17490:SF16">
    <property type="entry name" value="THREONYLCARBAMOYL-AMP SYNTHASE"/>
    <property type="match status" value="1"/>
</dbReference>
<name>A0A6J6NXV2_9ZZZZ</name>
<evidence type="ECO:0000256" key="12">
    <source>
        <dbReference type="ARBA" id="ARBA00048366"/>
    </source>
</evidence>
<dbReference type="EMBL" id="CAEZXK010000021">
    <property type="protein sequence ID" value="CAB4689508.1"/>
    <property type="molecule type" value="Genomic_DNA"/>
</dbReference>
<keyword evidence="7" id="KW-0819">tRNA processing</keyword>
<protein>
    <recommendedName>
        <fullName evidence="4">Threonylcarbamoyl-AMP synthase</fullName>
        <ecNumber evidence="3">2.7.7.87</ecNumber>
    </recommendedName>
    <alternativeName>
        <fullName evidence="11">L-threonylcarbamoyladenylate synthase</fullName>
    </alternativeName>
</protein>
<dbReference type="GO" id="GO:0005524">
    <property type="term" value="F:ATP binding"/>
    <property type="evidence" value="ECO:0007669"/>
    <property type="project" value="UniProtKB-KW"/>
</dbReference>
<gene>
    <name evidence="14" type="ORF">UFOPK2370_00855</name>
</gene>
<keyword evidence="8" id="KW-0548">Nucleotidyltransferase</keyword>